<dbReference type="AlphaFoldDB" id="A0A8J7DVJ4"/>
<dbReference type="EMBL" id="JADEWZ010000009">
    <property type="protein sequence ID" value="MBE9115822.1"/>
    <property type="molecule type" value="Genomic_DNA"/>
</dbReference>
<evidence type="ECO:0000313" key="2">
    <source>
        <dbReference type="Proteomes" id="UP000654482"/>
    </source>
</evidence>
<keyword evidence="2" id="KW-1185">Reference proteome</keyword>
<dbReference type="RefSeq" id="WP_194028916.1">
    <property type="nucleotide sequence ID" value="NZ_JADEWZ010000009.1"/>
</dbReference>
<gene>
    <name evidence="1" type="ORF">IQ249_07945</name>
</gene>
<protein>
    <submittedName>
        <fullName evidence="1">Uncharacterized protein</fullName>
    </submittedName>
</protein>
<dbReference type="Proteomes" id="UP000654482">
    <property type="component" value="Unassembled WGS sequence"/>
</dbReference>
<comment type="caution">
    <text evidence="1">The sequence shown here is derived from an EMBL/GenBank/DDBJ whole genome shotgun (WGS) entry which is preliminary data.</text>
</comment>
<reference evidence="1" key="1">
    <citation type="submission" date="2020-10" db="EMBL/GenBank/DDBJ databases">
        <authorList>
            <person name="Castelo-Branco R."/>
            <person name="Eusebio N."/>
            <person name="Adriana R."/>
            <person name="Vieira A."/>
            <person name="Brugerolle De Fraissinette N."/>
            <person name="Rezende De Castro R."/>
            <person name="Schneider M.P."/>
            <person name="Vasconcelos V."/>
            <person name="Leao P.N."/>
        </authorList>
    </citation>
    <scope>NUCLEOTIDE SEQUENCE</scope>
    <source>
        <strain evidence="1">LEGE 07157</strain>
    </source>
</reference>
<sequence>MQASFGEDTNNWAKSVYRTGRIARSKPIISVTDYSLFAIALRGVF</sequence>
<proteinExistence type="predicted"/>
<evidence type="ECO:0000313" key="1">
    <source>
        <dbReference type="EMBL" id="MBE9115822.1"/>
    </source>
</evidence>
<name>A0A8J7DVJ4_9CYAN</name>
<organism evidence="1 2">
    <name type="scientific">Lusitaniella coriacea LEGE 07157</name>
    <dbReference type="NCBI Taxonomy" id="945747"/>
    <lineage>
        <taxon>Bacteria</taxon>
        <taxon>Bacillati</taxon>
        <taxon>Cyanobacteriota</taxon>
        <taxon>Cyanophyceae</taxon>
        <taxon>Spirulinales</taxon>
        <taxon>Lusitaniellaceae</taxon>
        <taxon>Lusitaniella</taxon>
    </lineage>
</organism>
<accession>A0A8J7DVJ4</accession>